<keyword evidence="5" id="KW-1185">Reference proteome</keyword>
<dbReference type="SMART" id="SM00322">
    <property type="entry name" value="KH"/>
    <property type="match status" value="2"/>
</dbReference>
<dbReference type="OrthoDB" id="9995375at2759"/>
<evidence type="ECO:0000313" key="5">
    <source>
        <dbReference type="Proteomes" id="UP000515158"/>
    </source>
</evidence>
<reference evidence="6" key="1">
    <citation type="submission" date="2025-08" db="UniProtKB">
        <authorList>
            <consortium name="RefSeq"/>
        </authorList>
    </citation>
    <scope>IDENTIFICATION</scope>
    <source>
        <tissue evidence="6">Total insect</tissue>
    </source>
</reference>
<dbReference type="InterPro" id="IPR004088">
    <property type="entry name" value="KH_dom_type_1"/>
</dbReference>
<feature type="compositionally biased region" description="Polar residues" evidence="2">
    <location>
        <begin position="447"/>
        <end position="488"/>
    </location>
</feature>
<dbReference type="FunCoup" id="A0A6P9AF51">
    <property type="interactions" value="112"/>
</dbReference>
<dbReference type="GO" id="GO:0005739">
    <property type="term" value="C:mitochondrion"/>
    <property type="evidence" value="ECO:0007669"/>
    <property type="project" value="UniProtKB-ARBA"/>
</dbReference>
<evidence type="ECO:0000313" key="6">
    <source>
        <dbReference type="RefSeq" id="XP_034256100.1"/>
    </source>
</evidence>
<dbReference type="GO" id="GO:0007283">
    <property type="term" value="P:spermatogenesis"/>
    <property type="evidence" value="ECO:0007669"/>
    <property type="project" value="TreeGrafter"/>
</dbReference>
<feature type="compositionally biased region" description="Basic and acidic residues" evidence="2">
    <location>
        <begin position="541"/>
        <end position="551"/>
    </location>
</feature>
<dbReference type="PANTHER" id="PTHR22948">
    <property type="entry name" value="TUDOR DOMAIN CONTAINING PROTEIN"/>
    <property type="match status" value="1"/>
</dbReference>
<keyword evidence="1" id="KW-0694">RNA-binding</keyword>
<evidence type="ECO:0000256" key="1">
    <source>
        <dbReference type="PROSITE-ProRule" id="PRU00117"/>
    </source>
</evidence>
<proteinExistence type="predicted"/>
<dbReference type="Proteomes" id="UP000515158">
    <property type="component" value="Unplaced"/>
</dbReference>
<feature type="region of interest" description="Disordered" evidence="2">
    <location>
        <begin position="197"/>
        <end position="228"/>
    </location>
</feature>
<evidence type="ECO:0000256" key="3">
    <source>
        <dbReference type="SAM" id="SignalP"/>
    </source>
</evidence>
<dbReference type="SMART" id="SM00333">
    <property type="entry name" value="TUDOR"/>
    <property type="match status" value="1"/>
</dbReference>
<dbReference type="GO" id="GO:0003723">
    <property type="term" value="F:RNA binding"/>
    <property type="evidence" value="ECO:0007669"/>
    <property type="project" value="UniProtKB-UniRule"/>
</dbReference>
<feature type="domain" description="Tudor" evidence="4">
    <location>
        <begin position="294"/>
        <end position="359"/>
    </location>
</feature>
<dbReference type="SUPFAM" id="SSF63748">
    <property type="entry name" value="Tudor/PWWP/MBT"/>
    <property type="match status" value="1"/>
</dbReference>
<dbReference type="PROSITE" id="PS50084">
    <property type="entry name" value="KH_TYPE_1"/>
    <property type="match status" value="2"/>
</dbReference>
<evidence type="ECO:0000256" key="2">
    <source>
        <dbReference type="SAM" id="MobiDB-lite"/>
    </source>
</evidence>
<feature type="signal peptide" evidence="3">
    <location>
        <begin position="1"/>
        <end position="21"/>
    </location>
</feature>
<dbReference type="GO" id="GO:0030719">
    <property type="term" value="P:P granule organization"/>
    <property type="evidence" value="ECO:0007669"/>
    <property type="project" value="TreeGrafter"/>
</dbReference>
<accession>A0A6P9AF51</accession>
<keyword evidence="3" id="KW-0732">Signal</keyword>
<dbReference type="InterPro" id="IPR002999">
    <property type="entry name" value="Tudor"/>
</dbReference>
<name>A0A6P9AF51_THRPL</name>
<dbReference type="CTD" id="33401"/>
<evidence type="ECO:0000259" key="4">
    <source>
        <dbReference type="PROSITE" id="PS50304"/>
    </source>
</evidence>
<dbReference type="GO" id="GO:0043186">
    <property type="term" value="C:P granule"/>
    <property type="evidence" value="ECO:0007669"/>
    <property type="project" value="TreeGrafter"/>
</dbReference>
<dbReference type="InterPro" id="IPR035437">
    <property type="entry name" value="SNase_OB-fold_sf"/>
</dbReference>
<protein>
    <submittedName>
        <fullName evidence="6">Tudor and KH domain-containing protein homolog</fullName>
    </submittedName>
</protein>
<dbReference type="InterPro" id="IPR004087">
    <property type="entry name" value="KH_dom"/>
</dbReference>
<dbReference type="Gene3D" id="3.30.1370.10">
    <property type="entry name" value="K Homology domain, type 1"/>
    <property type="match status" value="2"/>
</dbReference>
<feature type="chain" id="PRO_5028484753" evidence="3">
    <location>
        <begin position="22"/>
        <end position="580"/>
    </location>
</feature>
<gene>
    <name evidence="6" type="primary">LOC117654065</name>
</gene>
<dbReference type="SUPFAM" id="SSF54791">
    <property type="entry name" value="Eukaryotic type KH-domain (KH-domain type I)"/>
    <property type="match status" value="2"/>
</dbReference>
<organism evidence="6">
    <name type="scientific">Thrips palmi</name>
    <name type="common">Melon thrips</name>
    <dbReference type="NCBI Taxonomy" id="161013"/>
    <lineage>
        <taxon>Eukaryota</taxon>
        <taxon>Metazoa</taxon>
        <taxon>Ecdysozoa</taxon>
        <taxon>Arthropoda</taxon>
        <taxon>Hexapoda</taxon>
        <taxon>Insecta</taxon>
        <taxon>Pterygota</taxon>
        <taxon>Neoptera</taxon>
        <taxon>Paraneoptera</taxon>
        <taxon>Thysanoptera</taxon>
        <taxon>Terebrantia</taxon>
        <taxon>Thripoidea</taxon>
        <taxon>Thripidae</taxon>
        <taxon>Thrips</taxon>
    </lineage>
</organism>
<dbReference type="GeneID" id="117654065"/>
<dbReference type="InParanoid" id="A0A6P9AF51"/>
<sequence>MESSSRLLVFLGLSFTGLTAAAVYLLLRKDEETGVEGGLRTSQRTVIKVQVPNECIGTVIGRGGCNVKAIQEKTGARINCSDEQGNDKFRVVIIQGTRDAAQLAESMIHEIVTNQPLIISHEMLVPSRACGRIIGRGGETIRGMTRVSGAKILVDSTGQNERSETRIVLKGTSEQINYAKSLIEEKVAEEEDMRRRFETSFSNRSPRREPKDNYNYLVAPPDEQDSQPTAFKRATFDSSRSDGFFDVFVSAAVDPHQFWVQSVSPRGVELDQLVDKMTEYYGNPENLEMHTLKEIRVGQIVAAPFEHDDKWYRAEIVSIEEDEYDPTESKVTLYYGDYGDECVVKRKQLFDLRTDFLGLYFQAIECALAHVKPIGDKWSTEAADLFEELADVALWQKKVAHVVTYRESVHKRGQRAGSPVPVIELHDKNINIGEELVKKGFAVWESPSPNETSDESNTSKPNLIASSQNASSSQRPQSLNKTVNNVKQSPIVKSPDPLKMSPSEVFGPEASTSNAKSSSSDSSSFLKQERGKKAAGGFRPKTLEPLKDSKKTQKNSDPVQVVFLPEDYSDDESDDGFTLG</sequence>
<dbReference type="KEGG" id="tpal:117654065"/>
<feature type="compositionally biased region" description="Low complexity" evidence="2">
    <location>
        <begin position="511"/>
        <end position="524"/>
    </location>
</feature>
<dbReference type="Gene3D" id="2.30.30.140">
    <property type="match status" value="1"/>
</dbReference>
<dbReference type="AlphaFoldDB" id="A0A6P9AF51"/>
<dbReference type="InterPro" id="IPR036612">
    <property type="entry name" value="KH_dom_type_1_sf"/>
</dbReference>
<dbReference type="PROSITE" id="PS50304">
    <property type="entry name" value="TUDOR"/>
    <property type="match status" value="1"/>
</dbReference>
<dbReference type="PANTHER" id="PTHR22948:SF29">
    <property type="entry name" value="FI02030P-RELATED"/>
    <property type="match status" value="1"/>
</dbReference>
<dbReference type="InterPro" id="IPR050621">
    <property type="entry name" value="Tudor_domain_containing"/>
</dbReference>
<feature type="region of interest" description="Disordered" evidence="2">
    <location>
        <begin position="445"/>
        <end position="580"/>
    </location>
</feature>
<dbReference type="Pfam" id="PF00013">
    <property type="entry name" value="KH_1"/>
    <property type="match status" value="2"/>
</dbReference>
<dbReference type="Gene3D" id="2.40.50.90">
    <property type="match status" value="1"/>
</dbReference>
<dbReference type="Pfam" id="PF00567">
    <property type="entry name" value="TUDOR"/>
    <property type="match status" value="1"/>
</dbReference>
<dbReference type="RefSeq" id="XP_034256100.1">
    <property type="nucleotide sequence ID" value="XM_034400209.1"/>
</dbReference>
<dbReference type="GO" id="GO:0034587">
    <property type="term" value="P:piRNA processing"/>
    <property type="evidence" value="ECO:0007669"/>
    <property type="project" value="TreeGrafter"/>
</dbReference>
<feature type="compositionally biased region" description="Acidic residues" evidence="2">
    <location>
        <begin position="567"/>
        <end position="580"/>
    </location>
</feature>